<keyword evidence="3" id="KW-1185">Reference proteome</keyword>
<name>A0AAU9JG55_9CILI</name>
<gene>
    <name evidence="2" type="ORF">BSTOLATCC_MIC36414</name>
</gene>
<evidence type="ECO:0000313" key="3">
    <source>
        <dbReference type="Proteomes" id="UP001162131"/>
    </source>
</evidence>
<dbReference type="EMBL" id="CAJZBQ010000036">
    <property type="protein sequence ID" value="CAG9324628.1"/>
    <property type="molecule type" value="Genomic_DNA"/>
</dbReference>
<sequence>MAEGAFGNFRFMNKGKEKKDKASSLHHELQIDIMKSECKLFDQFLLVYSCASLVISVLALVLESFPEWNAAVCLIISILIDAVGIFASIKNIYSLKEMNNMKIRKTLIYLLGYCIAQVFHAVLYFSLNSADIVDDFHTNYGIGYTYVIGGMILVVFIIAAFGLYFLQQIKILADTIAAINGLTKNKEATYRSRVGVLDN</sequence>
<feature type="transmembrane region" description="Helical" evidence="1">
    <location>
        <begin position="107"/>
        <end position="126"/>
    </location>
</feature>
<accession>A0AAU9JG55</accession>
<organism evidence="2 3">
    <name type="scientific">Blepharisma stoltei</name>
    <dbReference type="NCBI Taxonomy" id="1481888"/>
    <lineage>
        <taxon>Eukaryota</taxon>
        <taxon>Sar</taxon>
        <taxon>Alveolata</taxon>
        <taxon>Ciliophora</taxon>
        <taxon>Postciliodesmatophora</taxon>
        <taxon>Heterotrichea</taxon>
        <taxon>Heterotrichida</taxon>
        <taxon>Blepharismidae</taxon>
        <taxon>Blepharisma</taxon>
    </lineage>
</organism>
<feature type="transmembrane region" description="Helical" evidence="1">
    <location>
        <begin position="68"/>
        <end position="87"/>
    </location>
</feature>
<evidence type="ECO:0000256" key="1">
    <source>
        <dbReference type="SAM" id="Phobius"/>
    </source>
</evidence>
<dbReference type="AlphaFoldDB" id="A0AAU9JG55"/>
<protein>
    <submittedName>
        <fullName evidence="2">Uncharacterized protein</fullName>
    </submittedName>
</protein>
<feature type="transmembrane region" description="Helical" evidence="1">
    <location>
        <begin position="44"/>
        <end position="62"/>
    </location>
</feature>
<feature type="transmembrane region" description="Helical" evidence="1">
    <location>
        <begin position="146"/>
        <end position="166"/>
    </location>
</feature>
<evidence type="ECO:0000313" key="2">
    <source>
        <dbReference type="EMBL" id="CAG9324628.1"/>
    </source>
</evidence>
<comment type="caution">
    <text evidence="2">The sequence shown here is derived from an EMBL/GenBank/DDBJ whole genome shotgun (WGS) entry which is preliminary data.</text>
</comment>
<keyword evidence="1" id="KW-1133">Transmembrane helix</keyword>
<reference evidence="2" key="1">
    <citation type="submission" date="2021-09" db="EMBL/GenBank/DDBJ databases">
        <authorList>
            <consortium name="AG Swart"/>
            <person name="Singh M."/>
            <person name="Singh A."/>
            <person name="Seah K."/>
            <person name="Emmerich C."/>
        </authorList>
    </citation>
    <scope>NUCLEOTIDE SEQUENCE</scope>
    <source>
        <strain evidence="2">ATCC30299</strain>
    </source>
</reference>
<proteinExistence type="predicted"/>
<keyword evidence="1" id="KW-0812">Transmembrane</keyword>
<keyword evidence="1" id="KW-0472">Membrane</keyword>
<dbReference type="Proteomes" id="UP001162131">
    <property type="component" value="Unassembled WGS sequence"/>
</dbReference>